<evidence type="ECO:0000313" key="3">
    <source>
        <dbReference type="EMBL" id="TRW27953.1"/>
    </source>
</evidence>
<dbReference type="SUPFAM" id="SSF53756">
    <property type="entry name" value="UDP-Glycosyltransferase/glycogen phosphorylase"/>
    <property type="match status" value="1"/>
</dbReference>
<dbReference type="EMBL" id="VJXW01000003">
    <property type="protein sequence ID" value="TRW27953.1"/>
    <property type="molecule type" value="Genomic_DNA"/>
</dbReference>
<dbReference type="GO" id="GO:0016757">
    <property type="term" value="F:glycosyltransferase activity"/>
    <property type="evidence" value="ECO:0007669"/>
    <property type="project" value="InterPro"/>
</dbReference>
<proteinExistence type="predicted"/>
<protein>
    <submittedName>
        <fullName evidence="3">Glycosyltransferase family 4 protein</fullName>
    </submittedName>
</protein>
<name>A0A552VBV0_9FIRM</name>
<feature type="domain" description="Glycosyl transferase family 1" evidence="2">
    <location>
        <begin position="199"/>
        <end position="336"/>
    </location>
</feature>
<reference evidence="3 4" key="1">
    <citation type="submission" date="2019-07" db="EMBL/GenBank/DDBJ databases">
        <title>Criibacterium bergeronii gen. nov., sp. nov. isolated from human clinical samples.</title>
        <authorList>
            <person name="Maheux A.F."/>
            <person name="Boudreau D.K."/>
            <person name="Berube E."/>
            <person name="Brodeur S."/>
            <person name="Bernard K.A."/>
            <person name="Abed J.Y."/>
            <person name="Ducrey E."/>
            <person name="Guay E.F."/>
            <person name="Raymond F."/>
            <person name="Corbeil J."/>
            <person name="Domingo M.-C."/>
            <person name="Roy P.H."/>
            <person name="Boissinot M."/>
            <person name="Tocheva E.I."/>
            <person name="Omar R.F."/>
        </authorList>
    </citation>
    <scope>NUCLEOTIDE SEQUENCE [LARGE SCALE GENOMIC DNA]</scope>
    <source>
        <strain evidence="3 4">CCRI-24246</strain>
    </source>
</reference>
<sequence>MLNKKKVVVFARKDNTLNPGGDSEQIRQICQWLEKNDCDIVLVSEPNENLQNFDLAFIFNLTIPFECILPVLWCLKYKIPYVIFPIFWRLDTLSMKRYDTTDYMSMEFIEKVKFQLKKIIRIKDFYNYFNDYIKITKNSKTLIEFVLENAYMICPDSYAEKEHLREHFNFKNDSILIVYNAIESNLYLKNSPSILKSGIYCIGGIGPRKNQLTLLKAVESTDLKIHLIGKNNKKDKSYYNKIAKHQNNVIMEGWKPHSEVIDTLTKAEIYIQPSYIETPGIASMEAFCLGCKTILSDVPPVREYFSDLVSYISPYDKVDIKQSLLKELDREYNYAQNIEKIEYFNNRFSWDNVLESLKYIFK</sequence>
<dbReference type="PANTHER" id="PTHR46401">
    <property type="entry name" value="GLYCOSYLTRANSFERASE WBBK-RELATED"/>
    <property type="match status" value="1"/>
</dbReference>
<dbReference type="RefSeq" id="WP_144015653.1">
    <property type="nucleotide sequence ID" value="NZ_VJXW01000003.1"/>
</dbReference>
<comment type="caution">
    <text evidence="3">The sequence shown here is derived from an EMBL/GenBank/DDBJ whole genome shotgun (WGS) entry which is preliminary data.</text>
</comment>
<dbReference type="PANTHER" id="PTHR46401:SF2">
    <property type="entry name" value="GLYCOSYLTRANSFERASE WBBK-RELATED"/>
    <property type="match status" value="1"/>
</dbReference>
<evidence type="ECO:0000313" key="4">
    <source>
        <dbReference type="Proteomes" id="UP000319424"/>
    </source>
</evidence>
<dbReference type="OrthoDB" id="9811239at2"/>
<dbReference type="GO" id="GO:0009103">
    <property type="term" value="P:lipopolysaccharide biosynthetic process"/>
    <property type="evidence" value="ECO:0007669"/>
    <property type="project" value="TreeGrafter"/>
</dbReference>
<dbReference type="AlphaFoldDB" id="A0A552VBV0"/>
<gene>
    <name evidence="3" type="ORF">FL857_02870</name>
</gene>
<dbReference type="Pfam" id="PF00534">
    <property type="entry name" value="Glycos_transf_1"/>
    <property type="match status" value="1"/>
</dbReference>
<dbReference type="Gene3D" id="3.40.50.2000">
    <property type="entry name" value="Glycogen Phosphorylase B"/>
    <property type="match status" value="2"/>
</dbReference>
<evidence type="ECO:0000259" key="2">
    <source>
        <dbReference type="Pfam" id="PF00534"/>
    </source>
</evidence>
<organism evidence="3 4">
    <name type="scientific">Criibacterium bergeronii</name>
    <dbReference type="NCBI Taxonomy" id="1871336"/>
    <lineage>
        <taxon>Bacteria</taxon>
        <taxon>Bacillati</taxon>
        <taxon>Bacillota</taxon>
        <taxon>Clostridia</taxon>
        <taxon>Peptostreptococcales</taxon>
        <taxon>Filifactoraceae</taxon>
        <taxon>Criibacterium</taxon>
    </lineage>
</organism>
<accession>A0A552VBV0</accession>
<keyword evidence="1 3" id="KW-0808">Transferase</keyword>
<dbReference type="InterPro" id="IPR001296">
    <property type="entry name" value="Glyco_trans_1"/>
</dbReference>
<dbReference type="Proteomes" id="UP000319424">
    <property type="component" value="Unassembled WGS sequence"/>
</dbReference>
<evidence type="ECO:0000256" key="1">
    <source>
        <dbReference type="ARBA" id="ARBA00022679"/>
    </source>
</evidence>